<reference evidence="12" key="1">
    <citation type="submission" date="2019-02" db="EMBL/GenBank/DDBJ databases">
        <title>Glaciihabitans arcticus sp. nov., a psychrotolerant bacterium isolated from polar soil.</title>
        <authorList>
            <person name="Dahal R.H."/>
        </authorList>
    </citation>
    <scope>NUCLEOTIDE SEQUENCE [LARGE SCALE GENOMIC DNA]</scope>
    <source>
        <strain evidence="12">RP-3-7</strain>
    </source>
</reference>
<dbReference type="PANTHER" id="PTHR12468">
    <property type="entry name" value="GPI MANNOSYLTRANSFERASE 2"/>
    <property type="match status" value="1"/>
</dbReference>
<protein>
    <recommendedName>
        <fullName evidence="13">DUF2029 domain-containing protein</fullName>
    </recommendedName>
</protein>
<dbReference type="AlphaFoldDB" id="A0A4Q9GTY2"/>
<feature type="transmembrane region" description="Helical" evidence="10">
    <location>
        <begin position="321"/>
        <end position="342"/>
    </location>
</feature>
<comment type="pathway">
    <text evidence="2">Glycolipid biosynthesis; glycosylphosphatidylinositol-anchor biosynthesis.</text>
</comment>
<dbReference type="GO" id="GO:0004376">
    <property type="term" value="F:GPI mannosyltransferase activity"/>
    <property type="evidence" value="ECO:0007669"/>
    <property type="project" value="InterPro"/>
</dbReference>
<feature type="transmembrane region" description="Helical" evidence="10">
    <location>
        <begin position="371"/>
        <end position="391"/>
    </location>
</feature>
<keyword evidence="7" id="KW-0256">Endoplasmic reticulum</keyword>
<evidence type="ECO:0000313" key="12">
    <source>
        <dbReference type="Proteomes" id="UP000294194"/>
    </source>
</evidence>
<feature type="transmembrane region" description="Helical" evidence="10">
    <location>
        <begin position="119"/>
        <end position="140"/>
    </location>
</feature>
<feature type="transmembrane region" description="Helical" evidence="10">
    <location>
        <begin position="292"/>
        <end position="314"/>
    </location>
</feature>
<keyword evidence="12" id="KW-1185">Reference proteome</keyword>
<keyword evidence="5" id="KW-0808">Transferase</keyword>
<dbReference type="GO" id="GO:0006506">
    <property type="term" value="P:GPI anchor biosynthetic process"/>
    <property type="evidence" value="ECO:0007669"/>
    <property type="project" value="UniProtKB-UniPathway"/>
</dbReference>
<sequence length="394" mass="42861">MTATAPRSLAARVRSLPGWAALLLVYAASRVYSTTLLGSMFGMAQAHDWDLPSSRPDQSFFNFSTSWDGTYYRRIAEHGYPSELPVDADGFAVPNVWAFMPVFPFLAKLLALTGMHFDVAAVIVATLAGAGAALVLHRLVASVSNPVAALCTTALFCFGPLGFLLQVGYAESLFLLLTFASLLALVQRRYVLLTGLALVAAFVRPGILAVALALAVHFIVRWFSKDPFPWRDRIVIVVGGLLIAAAGLSWMLIATAVTGHENAYLETELAWWVGLVGRQHFVPLTPWFAISWRWLGIGGVILVLLISAGFVVALTRRSTRALGLDVVAFSASYGLYLLAVFLPQQSTFRLLLPLTPLLGNQTLWNSPVRRWVLLGTGAALQPVGVVMLWFLTYP</sequence>
<evidence type="ECO:0000256" key="6">
    <source>
        <dbReference type="ARBA" id="ARBA00022692"/>
    </source>
</evidence>
<comment type="caution">
    <text evidence="11">The sequence shown here is derived from an EMBL/GenBank/DDBJ whole genome shotgun (WGS) entry which is preliminary data.</text>
</comment>
<dbReference type="GO" id="GO:0000009">
    <property type="term" value="F:alpha-1,6-mannosyltransferase activity"/>
    <property type="evidence" value="ECO:0007669"/>
    <property type="project" value="InterPro"/>
</dbReference>
<keyword evidence="4" id="KW-0328">Glycosyltransferase</keyword>
<evidence type="ECO:0008006" key="13">
    <source>
        <dbReference type="Google" id="ProtNLM"/>
    </source>
</evidence>
<dbReference type="InterPro" id="IPR007315">
    <property type="entry name" value="PIG-V/Gpi18"/>
</dbReference>
<keyword evidence="8 10" id="KW-1133">Transmembrane helix</keyword>
<organism evidence="11 12">
    <name type="scientific">Glaciihabitans arcticus</name>
    <dbReference type="NCBI Taxonomy" id="2668039"/>
    <lineage>
        <taxon>Bacteria</taxon>
        <taxon>Bacillati</taxon>
        <taxon>Actinomycetota</taxon>
        <taxon>Actinomycetes</taxon>
        <taxon>Micrococcales</taxon>
        <taxon>Microbacteriaceae</taxon>
        <taxon>Glaciihabitans</taxon>
    </lineage>
</organism>
<feature type="transmembrane region" description="Helical" evidence="10">
    <location>
        <begin position="172"/>
        <end position="190"/>
    </location>
</feature>
<evidence type="ECO:0000256" key="5">
    <source>
        <dbReference type="ARBA" id="ARBA00022679"/>
    </source>
</evidence>
<dbReference type="GO" id="GO:0016020">
    <property type="term" value="C:membrane"/>
    <property type="evidence" value="ECO:0007669"/>
    <property type="project" value="GOC"/>
</dbReference>
<evidence type="ECO:0000313" key="11">
    <source>
        <dbReference type="EMBL" id="TBN58165.1"/>
    </source>
</evidence>
<feature type="transmembrane region" description="Helical" evidence="10">
    <location>
        <begin position="91"/>
        <end position="112"/>
    </location>
</feature>
<keyword evidence="9 10" id="KW-0472">Membrane</keyword>
<comment type="subcellular location">
    <subcellularLocation>
        <location evidence="1">Endoplasmic reticulum membrane</location>
        <topology evidence="1">Multi-pass membrane protein</topology>
    </subcellularLocation>
</comment>
<dbReference type="EMBL" id="SISG01000001">
    <property type="protein sequence ID" value="TBN58165.1"/>
    <property type="molecule type" value="Genomic_DNA"/>
</dbReference>
<keyword evidence="6 10" id="KW-0812">Transmembrane</keyword>
<feature type="transmembrane region" description="Helical" evidence="10">
    <location>
        <begin position="146"/>
        <end position="165"/>
    </location>
</feature>
<evidence type="ECO:0000256" key="1">
    <source>
        <dbReference type="ARBA" id="ARBA00004477"/>
    </source>
</evidence>
<keyword evidence="3" id="KW-0337">GPI-anchor biosynthesis</keyword>
<accession>A0A4Q9GTY2</accession>
<evidence type="ECO:0000256" key="3">
    <source>
        <dbReference type="ARBA" id="ARBA00022502"/>
    </source>
</evidence>
<dbReference type="GO" id="GO:0031501">
    <property type="term" value="C:mannosyltransferase complex"/>
    <property type="evidence" value="ECO:0007669"/>
    <property type="project" value="TreeGrafter"/>
</dbReference>
<evidence type="ECO:0000256" key="7">
    <source>
        <dbReference type="ARBA" id="ARBA00022824"/>
    </source>
</evidence>
<gene>
    <name evidence="11" type="ORF">EYE40_12630</name>
</gene>
<feature type="transmembrane region" description="Helical" evidence="10">
    <location>
        <begin position="234"/>
        <end position="257"/>
    </location>
</feature>
<proteinExistence type="predicted"/>
<dbReference type="PANTHER" id="PTHR12468:SF2">
    <property type="entry name" value="GPI MANNOSYLTRANSFERASE 2"/>
    <property type="match status" value="1"/>
</dbReference>
<evidence type="ECO:0000256" key="8">
    <source>
        <dbReference type="ARBA" id="ARBA00022989"/>
    </source>
</evidence>
<name>A0A4Q9GTY2_9MICO</name>
<evidence type="ECO:0000256" key="4">
    <source>
        <dbReference type="ARBA" id="ARBA00022676"/>
    </source>
</evidence>
<evidence type="ECO:0000256" key="10">
    <source>
        <dbReference type="SAM" id="Phobius"/>
    </source>
</evidence>
<dbReference type="Pfam" id="PF04188">
    <property type="entry name" value="Mannosyl_trans2"/>
    <property type="match status" value="1"/>
</dbReference>
<dbReference type="Proteomes" id="UP000294194">
    <property type="component" value="Unassembled WGS sequence"/>
</dbReference>
<dbReference type="RefSeq" id="WP_130982272.1">
    <property type="nucleotide sequence ID" value="NZ_SISG01000001.1"/>
</dbReference>
<feature type="transmembrane region" description="Helical" evidence="10">
    <location>
        <begin position="196"/>
        <end position="222"/>
    </location>
</feature>
<dbReference type="UniPathway" id="UPA00196"/>
<evidence type="ECO:0000256" key="2">
    <source>
        <dbReference type="ARBA" id="ARBA00004687"/>
    </source>
</evidence>
<evidence type="ECO:0000256" key="9">
    <source>
        <dbReference type="ARBA" id="ARBA00023136"/>
    </source>
</evidence>